<protein>
    <submittedName>
        <fullName evidence="1">Uncharacterized protein</fullName>
    </submittedName>
</protein>
<evidence type="ECO:0000313" key="1">
    <source>
        <dbReference type="EMBL" id="SDL58195.1"/>
    </source>
</evidence>
<keyword evidence="2" id="KW-1185">Reference proteome</keyword>
<sequence length="76" mass="8684">MVRRPGSGGEPGVIRLKTGHFSEFEPRVQFFSWLGHEASSGLAMWHRVNPGHGYTILLLRLGTKYVDKKIFCSYYI</sequence>
<dbReference type="EMBL" id="FNGH01000005">
    <property type="protein sequence ID" value="SDL58195.1"/>
    <property type="molecule type" value="Genomic_DNA"/>
</dbReference>
<name>A0A1G9L9F8_9GAMM</name>
<gene>
    <name evidence="1" type="ORF">SAMN05192555_105194</name>
</gene>
<evidence type="ECO:0000313" key="2">
    <source>
        <dbReference type="Proteomes" id="UP000199107"/>
    </source>
</evidence>
<reference evidence="2" key="1">
    <citation type="submission" date="2016-10" db="EMBL/GenBank/DDBJ databases">
        <authorList>
            <person name="Varghese N."/>
            <person name="Submissions S."/>
        </authorList>
    </citation>
    <scope>NUCLEOTIDE SEQUENCE [LARGE SCALE GENOMIC DNA]</scope>
    <source>
        <strain evidence="2">AAP</strain>
    </source>
</reference>
<proteinExistence type="predicted"/>
<dbReference type="AlphaFoldDB" id="A0A1G9L9F8"/>
<dbReference type="STRING" id="48727.SAMN05192555_105194"/>
<dbReference type="Proteomes" id="UP000199107">
    <property type="component" value="Unassembled WGS sequence"/>
</dbReference>
<accession>A0A1G9L9F8</accession>
<organism evidence="1 2">
    <name type="scientific">Franzmannia pantelleriensis</name>
    <dbReference type="NCBI Taxonomy" id="48727"/>
    <lineage>
        <taxon>Bacteria</taxon>
        <taxon>Pseudomonadati</taxon>
        <taxon>Pseudomonadota</taxon>
        <taxon>Gammaproteobacteria</taxon>
        <taxon>Oceanospirillales</taxon>
        <taxon>Halomonadaceae</taxon>
        <taxon>Franzmannia</taxon>
    </lineage>
</organism>